<dbReference type="Proteomes" id="UP000179270">
    <property type="component" value="Unassembled WGS sequence"/>
</dbReference>
<dbReference type="InterPro" id="IPR043993">
    <property type="entry name" value="T4SS_pilin"/>
</dbReference>
<evidence type="ECO:0000313" key="2">
    <source>
        <dbReference type="EMBL" id="OGK42636.1"/>
    </source>
</evidence>
<name>A0A1F7IH13_9BACT</name>
<organism evidence="2 3">
    <name type="scientific">Candidatus Roizmanbacteria bacterium RIFCSPLOWO2_01_FULL_35_13</name>
    <dbReference type="NCBI Taxonomy" id="1802055"/>
    <lineage>
        <taxon>Bacteria</taxon>
        <taxon>Candidatus Roizmaniibacteriota</taxon>
    </lineage>
</organism>
<dbReference type="AlphaFoldDB" id="A0A1F7IH13"/>
<keyword evidence="1" id="KW-0812">Transmembrane</keyword>
<evidence type="ECO:0000313" key="3">
    <source>
        <dbReference type="Proteomes" id="UP000179270"/>
    </source>
</evidence>
<protein>
    <submittedName>
        <fullName evidence="2">Uncharacterized protein</fullName>
    </submittedName>
</protein>
<sequence length="112" mass="12033">MELAQANIFGTIAPPQGAPTDLGTFIGGAIRLFIIVAGLFLLIYMLWGAFDWITSGGEKEKISKAQSKITNAVIGMFLVIVSLTLFTLIAGNILKIVTITPNGWQINLPTLK</sequence>
<reference evidence="2 3" key="1">
    <citation type="journal article" date="2016" name="Nat. Commun.">
        <title>Thousands of microbial genomes shed light on interconnected biogeochemical processes in an aquifer system.</title>
        <authorList>
            <person name="Anantharaman K."/>
            <person name="Brown C.T."/>
            <person name="Hug L.A."/>
            <person name="Sharon I."/>
            <person name="Castelle C.J."/>
            <person name="Probst A.J."/>
            <person name="Thomas B.C."/>
            <person name="Singh A."/>
            <person name="Wilkins M.J."/>
            <person name="Karaoz U."/>
            <person name="Brodie E.L."/>
            <person name="Williams K.H."/>
            <person name="Hubbard S.S."/>
            <person name="Banfield J.F."/>
        </authorList>
    </citation>
    <scope>NUCLEOTIDE SEQUENCE [LARGE SCALE GENOMIC DNA]</scope>
</reference>
<gene>
    <name evidence="2" type="ORF">A3A74_06395</name>
</gene>
<proteinExistence type="predicted"/>
<dbReference type="STRING" id="1802055.A3A74_06395"/>
<comment type="caution">
    <text evidence="2">The sequence shown here is derived from an EMBL/GenBank/DDBJ whole genome shotgun (WGS) entry which is preliminary data.</text>
</comment>
<accession>A0A1F7IH13</accession>
<feature type="transmembrane region" description="Helical" evidence="1">
    <location>
        <begin position="71"/>
        <end position="94"/>
    </location>
</feature>
<evidence type="ECO:0000256" key="1">
    <source>
        <dbReference type="SAM" id="Phobius"/>
    </source>
</evidence>
<keyword evidence="1" id="KW-1133">Transmembrane helix</keyword>
<feature type="transmembrane region" description="Helical" evidence="1">
    <location>
        <begin position="29"/>
        <end position="50"/>
    </location>
</feature>
<dbReference type="EMBL" id="MGAF01000006">
    <property type="protein sequence ID" value="OGK42636.1"/>
    <property type="molecule type" value="Genomic_DNA"/>
</dbReference>
<dbReference type="Pfam" id="PF18895">
    <property type="entry name" value="T4SS_pilin"/>
    <property type="match status" value="1"/>
</dbReference>
<keyword evidence="1" id="KW-0472">Membrane</keyword>